<dbReference type="PROSITE" id="PS51707">
    <property type="entry name" value="CYTH"/>
    <property type="match status" value="1"/>
</dbReference>
<reference evidence="3 4" key="1">
    <citation type="submission" date="2020-07" db="EMBL/GenBank/DDBJ databases">
        <title>Sequencing the genomes of 1000 actinobacteria strains.</title>
        <authorList>
            <person name="Klenk H.-P."/>
        </authorList>
    </citation>
    <scope>NUCLEOTIDE SEQUENCE [LARGE SCALE GENOMIC DNA]</scope>
    <source>
        <strain evidence="3 4">DSM 23987</strain>
    </source>
</reference>
<proteinExistence type="predicted"/>
<dbReference type="Gene3D" id="2.40.320.10">
    <property type="entry name" value="Hypothetical Protein Pfu-838710-001"/>
    <property type="match status" value="1"/>
</dbReference>
<dbReference type="Pfam" id="PF05235">
    <property type="entry name" value="CHAD"/>
    <property type="match status" value="1"/>
</dbReference>
<dbReference type="Gene3D" id="1.40.20.10">
    <property type="entry name" value="CHAD domain"/>
    <property type="match status" value="1"/>
</dbReference>
<keyword evidence="4" id="KW-1185">Reference proteome</keyword>
<gene>
    <name evidence="3" type="ORF">BJ986_001775</name>
</gene>
<name>A0A852WE31_9MICO</name>
<accession>A0A852WE31</accession>
<dbReference type="PROSITE" id="PS51708">
    <property type="entry name" value="CHAD"/>
    <property type="match status" value="1"/>
</dbReference>
<dbReference type="InterPro" id="IPR023577">
    <property type="entry name" value="CYTH_domain"/>
</dbReference>
<organism evidence="3 4">
    <name type="scientific">Pedococcus badiiscoriae</name>
    <dbReference type="NCBI Taxonomy" id="642776"/>
    <lineage>
        <taxon>Bacteria</taxon>
        <taxon>Bacillati</taxon>
        <taxon>Actinomycetota</taxon>
        <taxon>Actinomycetes</taxon>
        <taxon>Micrococcales</taxon>
        <taxon>Intrasporangiaceae</taxon>
        <taxon>Pedococcus</taxon>
    </lineage>
</organism>
<sequence length="510" mass="56230">MAAREHVETERKYDVDGTTAVPLGEGDATPGVGAVIQIQLDAVYFDTPALDLHRRGITLRRRTGGDDEGWHVKVPRGRDEKTELRHPLGRAVRSVPRQVADPVRAIVRDRPLVPVAAIATDRTAYTLLSAARPLATLCDDRVCARLLNGEDDHGEQAWREWELEAVEGQPASVFRSIEPLLLGSGARPADHASKLDRILATHAGDREPKEPTCGPKGSLAALLRDRLVQQISALHEQDAAVRAGSPEGVHRLRIAARRLRSALTTAKPLFEQAPEDLLGELRWLGQVLSPARDTQVIRERLEAALSAEPRELVLGPARRRLRIELAHEHKDALARAREALGSTRYYRLLDALDALVADLPLAPAARAPARLVLGDLVRRDAMRLHRAARAVAESDAAGHDPALHEARKKAKRLRYAAELAVPAGGRRAKRLAKRAKAVQQALGQHQDTVVARQRLRQLGAQSFLRGENGFTFGLLHGVERLRAEHAELEFQSAWVRMPRPRTAAAWVSKR</sequence>
<evidence type="ECO:0000313" key="4">
    <source>
        <dbReference type="Proteomes" id="UP000573599"/>
    </source>
</evidence>
<dbReference type="AlphaFoldDB" id="A0A852WE31"/>
<dbReference type="RefSeq" id="WP_179421653.1">
    <property type="nucleotide sequence ID" value="NZ_JACCAB010000001.1"/>
</dbReference>
<evidence type="ECO:0000313" key="3">
    <source>
        <dbReference type="EMBL" id="NYG07288.1"/>
    </source>
</evidence>
<evidence type="ECO:0000259" key="2">
    <source>
        <dbReference type="PROSITE" id="PS51708"/>
    </source>
</evidence>
<protein>
    <submittedName>
        <fullName evidence="3">CHAD domain-containing protein</fullName>
    </submittedName>
</protein>
<dbReference type="SUPFAM" id="SSF55154">
    <property type="entry name" value="CYTH-like phosphatases"/>
    <property type="match status" value="1"/>
</dbReference>
<comment type="caution">
    <text evidence="3">The sequence shown here is derived from an EMBL/GenBank/DDBJ whole genome shotgun (WGS) entry which is preliminary data.</text>
</comment>
<dbReference type="EMBL" id="JACCAB010000001">
    <property type="protein sequence ID" value="NYG07288.1"/>
    <property type="molecule type" value="Genomic_DNA"/>
</dbReference>
<evidence type="ECO:0000259" key="1">
    <source>
        <dbReference type="PROSITE" id="PS51707"/>
    </source>
</evidence>
<dbReference type="CDD" id="cd07374">
    <property type="entry name" value="CYTH-like_Pase"/>
    <property type="match status" value="1"/>
</dbReference>
<feature type="domain" description="CHAD" evidence="2">
    <location>
        <begin position="216"/>
        <end position="499"/>
    </location>
</feature>
<dbReference type="SMART" id="SM00880">
    <property type="entry name" value="CHAD"/>
    <property type="match status" value="1"/>
</dbReference>
<dbReference type="PANTHER" id="PTHR39339">
    <property type="entry name" value="SLR1444 PROTEIN"/>
    <property type="match status" value="1"/>
</dbReference>
<dbReference type="Pfam" id="PF01928">
    <property type="entry name" value="CYTH"/>
    <property type="match status" value="1"/>
</dbReference>
<dbReference type="SMART" id="SM01118">
    <property type="entry name" value="CYTH"/>
    <property type="match status" value="1"/>
</dbReference>
<dbReference type="InterPro" id="IPR007899">
    <property type="entry name" value="CHAD_dom"/>
</dbReference>
<dbReference type="InterPro" id="IPR038186">
    <property type="entry name" value="CHAD_dom_sf"/>
</dbReference>
<feature type="domain" description="CYTH" evidence="1">
    <location>
        <begin position="6"/>
        <end position="202"/>
    </location>
</feature>
<dbReference type="InterPro" id="IPR033469">
    <property type="entry name" value="CYTH-like_dom_sf"/>
</dbReference>
<dbReference type="Proteomes" id="UP000573599">
    <property type="component" value="Unassembled WGS sequence"/>
</dbReference>
<dbReference type="PANTHER" id="PTHR39339:SF1">
    <property type="entry name" value="CHAD DOMAIN-CONTAINING PROTEIN"/>
    <property type="match status" value="1"/>
</dbReference>